<dbReference type="EMBL" id="MNTG01000037">
    <property type="protein sequence ID" value="OLA36902.1"/>
    <property type="molecule type" value="Genomic_DNA"/>
</dbReference>
<name>A0A1Q6R3F0_9FIRM</name>
<comment type="caution">
    <text evidence="2">The sequence shown here is derived from an EMBL/GenBank/DDBJ whole genome shotgun (WGS) entry which is preliminary data.</text>
</comment>
<proteinExistence type="predicted"/>
<sequence length="421" mass="46485">MVQGLACSSVLFCSTIAAAADTLLAQVPLQLTAEQTVTAELWGDRLPNGYANDLLIMIKDKDKKLLTAHAPSIKGGYNCQLQPIKLWAGKSARQQLLVSAAQGDWHAPSEYRVLSFANKKNVREVFGAAESMGLVTQAFAKDGKMHLTLIDGNKSVLTPAAGSEVADGKLEYGGLHSLVAHDVDNDGADELLGCQQLVQKKQPLADVGAIWKQDKKTKEWKQFALTIMTLAPTPKDNTVNDGKDFAAGTILVRKMVVPGGEATFPVFAGKDVELQNKMNKLLQDECKDYLEHFYKGEADMAFKVMRADEQILSLQLISGKNSFIHHQLNVNPKTAEKIRLDEVLNVKDKDLLPLINLLNTNKKVVYKDRLPDEWYIEGDNLFLMQRIDGVDQVSGFALGNLHKFLLKKELLNSKKLTDQSV</sequence>
<organism evidence="2 3">
    <name type="scientific">Phascolarctobacterium succinatutens</name>
    <dbReference type="NCBI Taxonomy" id="626940"/>
    <lineage>
        <taxon>Bacteria</taxon>
        <taxon>Bacillati</taxon>
        <taxon>Bacillota</taxon>
        <taxon>Negativicutes</taxon>
        <taxon>Acidaminococcales</taxon>
        <taxon>Acidaminococcaceae</taxon>
        <taxon>Phascolarctobacterium</taxon>
    </lineage>
</organism>
<gene>
    <name evidence="2" type="ORF">BHW43_08195</name>
</gene>
<protein>
    <submittedName>
        <fullName evidence="2">Uncharacterized protein</fullName>
    </submittedName>
</protein>
<feature type="chain" id="PRO_5012592621" evidence="1">
    <location>
        <begin position="20"/>
        <end position="421"/>
    </location>
</feature>
<evidence type="ECO:0000313" key="2">
    <source>
        <dbReference type="EMBL" id="OLA36902.1"/>
    </source>
</evidence>
<dbReference type="STRING" id="626940.BHW43_08195"/>
<evidence type="ECO:0000313" key="3">
    <source>
        <dbReference type="Proteomes" id="UP000186777"/>
    </source>
</evidence>
<dbReference type="Proteomes" id="UP000186777">
    <property type="component" value="Unassembled WGS sequence"/>
</dbReference>
<accession>A0A1Q6R3F0</accession>
<reference evidence="2 3" key="1">
    <citation type="journal article" date="2016" name="Nat. Biotechnol.">
        <title>Measurement of bacterial replication rates in microbial communities.</title>
        <authorList>
            <person name="Brown C.T."/>
            <person name="Olm M.R."/>
            <person name="Thomas B.C."/>
            <person name="Banfield J.F."/>
        </authorList>
    </citation>
    <scope>NUCLEOTIDE SEQUENCE [LARGE SCALE GENOMIC DNA]</scope>
    <source>
        <strain evidence="2">46_33</strain>
    </source>
</reference>
<dbReference type="AlphaFoldDB" id="A0A1Q6R3F0"/>
<feature type="signal peptide" evidence="1">
    <location>
        <begin position="1"/>
        <end position="19"/>
    </location>
</feature>
<keyword evidence="1" id="KW-0732">Signal</keyword>
<evidence type="ECO:0000256" key="1">
    <source>
        <dbReference type="SAM" id="SignalP"/>
    </source>
</evidence>